<dbReference type="InterPro" id="IPR016040">
    <property type="entry name" value="NAD(P)-bd_dom"/>
</dbReference>
<feature type="domain" description="NADH:ubiquinone oxidoreductase intermediate-associated protein 30" evidence="3">
    <location>
        <begin position="343"/>
        <end position="471"/>
    </location>
</feature>
<organism evidence="5 6">
    <name type="scientific">Cyanidium caldarium</name>
    <name type="common">Red alga</name>
    <dbReference type="NCBI Taxonomy" id="2771"/>
    <lineage>
        <taxon>Eukaryota</taxon>
        <taxon>Rhodophyta</taxon>
        <taxon>Bangiophyceae</taxon>
        <taxon>Cyanidiales</taxon>
        <taxon>Cyanidiaceae</taxon>
        <taxon>Cyanidium</taxon>
    </lineage>
</organism>
<dbReference type="PANTHER" id="PTHR15020:SF47">
    <property type="entry name" value="NAD(P)-BINDING DOMAIN-CONTAINING PROTEIN"/>
    <property type="match status" value="1"/>
</dbReference>
<dbReference type="Pfam" id="PF05368">
    <property type="entry name" value="NmrA"/>
    <property type="match status" value="1"/>
</dbReference>
<evidence type="ECO:0000256" key="1">
    <source>
        <dbReference type="SAM" id="MobiDB-lite"/>
    </source>
</evidence>
<evidence type="ECO:0000313" key="6">
    <source>
        <dbReference type="Proteomes" id="UP001301350"/>
    </source>
</evidence>
<evidence type="ECO:0000313" key="5">
    <source>
        <dbReference type="EMBL" id="KAK4534508.1"/>
    </source>
</evidence>
<evidence type="ECO:0000259" key="3">
    <source>
        <dbReference type="Pfam" id="PF08547"/>
    </source>
</evidence>
<feature type="domain" description="NmrA-like" evidence="2">
    <location>
        <begin position="178"/>
        <end position="259"/>
    </location>
</feature>
<dbReference type="SUPFAM" id="SSF49785">
    <property type="entry name" value="Galactose-binding domain-like"/>
    <property type="match status" value="1"/>
</dbReference>
<dbReference type="Pfam" id="PF08547">
    <property type="entry name" value="CIA30"/>
    <property type="match status" value="1"/>
</dbReference>
<reference evidence="5 6" key="1">
    <citation type="submission" date="2022-07" db="EMBL/GenBank/DDBJ databases">
        <title>Genome-wide signatures of adaptation to extreme environments.</title>
        <authorList>
            <person name="Cho C.H."/>
            <person name="Yoon H.S."/>
        </authorList>
    </citation>
    <scope>NUCLEOTIDE SEQUENCE [LARGE SCALE GENOMIC DNA]</scope>
    <source>
        <strain evidence="5 6">DBV 063 E5</strain>
    </source>
</reference>
<dbReference type="InterPro" id="IPR008030">
    <property type="entry name" value="NmrA-like"/>
</dbReference>
<comment type="caution">
    <text evidence="5">The sequence shown here is derived from an EMBL/GenBank/DDBJ whole genome shotgun (WGS) entry which is preliminary data.</text>
</comment>
<keyword evidence="6" id="KW-1185">Reference proteome</keyword>
<dbReference type="PANTHER" id="PTHR15020">
    <property type="entry name" value="FLAVIN REDUCTASE-RELATED"/>
    <property type="match status" value="1"/>
</dbReference>
<dbReference type="InterPro" id="IPR013857">
    <property type="entry name" value="NADH-UbQ_OxRdtase-assoc_prot30"/>
</dbReference>
<evidence type="ECO:0000259" key="4">
    <source>
        <dbReference type="Pfam" id="PF13460"/>
    </source>
</evidence>
<feature type="domain" description="NAD(P)-binding" evidence="4">
    <location>
        <begin position="528"/>
        <end position="614"/>
    </location>
</feature>
<gene>
    <name evidence="5" type="ORF">CDCA_CDCA02G0533</name>
</gene>
<dbReference type="SUPFAM" id="SSF51735">
    <property type="entry name" value="NAD(P)-binding Rossmann-fold domains"/>
    <property type="match status" value="1"/>
</dbReference>
<evidence type="ECO:0000259" key="2">
    <source>
        <dbReference type="Pfam" id="PF05368"/>
    </source>
</evidence>
<dbReference type="Proteomes" id="UP001301350">
    <property type="component" value="Unassembled WGS sequence"/>
</dbReference>
<sequence>MVSAARATRLGPGRVFEHRHVWDGSAKVSAHTVAQLMFASSTGLTATAASWRGRRPPRADCTARGMGALHRTPRAAYASWLSGVGGYFTARSHPLRTRHAAHRAAVRARPRVTRLVASLDEWLAAARSVMNARISGVPGGVGVRGSIDERKLQRLARYGERVQAVQGEIDDADALIPLVLVVGATGRTGRLIVRKLLLGGFRVRALVRNLTSATVEKLGIGCEYVKADLRDKDSLLDAVYGVDKVICAVESEDETLQAGVRDLIRVFQDARFVEFGRRDSAKVTLFHFQKDAHLTVWSVDTGEVDSLVLPSGRATAAAAAATEEGGLRPPTTRRQALAAPRASFARNAHGNAAFHGRLLDVNTAYAVAQTVSFAAKPLNFVGFSGVILRCLSDGQEYTFVVRTQSGTARGVQFAAPFRTAPGRKWTTVRLAFSDFLVQNCRDLSVQRQDVRDAVSLDLSCVTQLEVMYEARRNHGRPPPSPTESAKERPRRRGEFYLVMDYVKAYRTQDEPEFVLVSCMREAELQCPVDDKRVTERALKASGLSYCIVRPGLLTEEPGGIRNIRFDQARLRQPRSASGGHPILDAEHTPPPGASALPTISRADVADICVSCLLDARGCNVTFDAFASWYAPTVKTPSQGYSILFGQLRPNL</sequence>
<proteinExistence type="predicted"/>
<feature type="region of interest" description="Disordered" evidence="1">
    <location>
        <begin position="573"/>
        <end position="596"/>
    </location>
</feature>
<dbReference type="InterPro" id="IPR008979">
    <property type="entry name" value="Galactose-bd-like_sf"/>
</dbReference>
<dbReference type="AlphaFoldDB" id="A0AAV9IQI0"/>
<dbReference type="InterPro" id="IPR036291">
    <property type="entry name" value="NAD(P)-bd_dom_sf"/>
</dbReference>
<dbReference type="EMBL" id="JANCYW010000002">
    <property type="protein sequence ID" value="KAK4534508.1"/>
    <property type="molecule type" value="Genomic_DNA"/>
</dbReference>
<dbReference type="Gene3D" id="3.40.50.720">
    <property type="entry name" value="NAD(P)-binding Rossmann-like Domain"/>
    <property type="match status" value="2"/>
</dbReference>
<dbReference type="Pfam" id="PF13460">
    <property type="entry name" value="NAD_binding_10"/>
    <property type="match status" value="1"/>
</dbReference>
<protein>
    <submittedName>
        <fullName evidence="5">Uncharacterized protein</fullName>
    </submittedName>
</protein>
<accession>A0AAV9IQI0</accession>
<name>A0AAV9IQI0_CYACA</name>